<dbReference type="EMBL" id="KZ772719">
    <property type="protein sequence ID" value="PTQ39074.1"/>
    <property type="molecule type" value="Genomic_DNA"/>
</dbReference>
<accession>A0A2R6WYZ9</accession>
<protein>
    <submittedName>
        <fullName evidence="1">Uncharacterized protein</fullName>
    </submittedName>
</protein>
<dbReference type="Proteomes" id="UP000244005">
    <property type="component" value="Unassembled WGS sequence"/>
</dbReference>
<evidence type="ECO:0000313" key="1">
    <source>
        <dbReference type="EMBL" id="PTQ39074.1"/>
    </source>
</evidence>
<reference evidence="2" key="1">
    <citation type="journal article" date="2017" name="Cell">
        <title>Insights into land plant evolution garnered from the Marchantia polymorpha genome.</title>
        <authorList>
            <person name="Bowman J.L."/>
            <person name="Kohchi T."/>
            <person name="Yamato K.T."/>
            <person name="Jenkins J."/>
            <person name="Shu S."/>
            <person name="Ishizaki K."/>
            <person name="Yamaoka S."/>
            <person name="Nishihama R."/>
            <person name="Nakamura Y."/>
            <person name="Berger F."/>
            <person name="Adam C."/>
            <person name="Aki S.S."/>
            <person name="Althoff F."/>
            <person name="Araki T."/>
            <person name="Arteaga-Vazquez M.A."/>
            <person name="Balasubrmanian S."/>
            <person name="Barry K."/>
            <person name="Bauer D."/>
            <person name="Boehm C.R."/>
            <person name="Briginshaw L."/>
            <person name="Caballero-Perez J."/>
            <person name="Catarino B."/>
            <person name="Chen F."/>
            <person name="Chiyoda S."/>
            <person name="Chovatia M."/>
            <person name="Davies K.M."/>
            <person name="Delmans M."/>
            <person name="Demura T."/>
            <person name="Dierschke T."/>
            <person name="Dolan L."/>
            <person name="Dorantes-Acosta A.E."/>
            <person name="Eklund D.M."/>
            <person name="Florent S.N."/>
            <person name="Flores-Sandoval E."/>
            <person name="Fujiyama A."/>
            <person name="Fukuzawa H."/>
            <person name="Galik B."/>
            <person name="Grimanelli D."/>
            <person name="Grimwood J."/>
            <person name="Grossniklaus U."/>
            <person name="Hamada T."/>
            <person name="Haseloff J."/>
            <person name="Hetherington A.J."/>
            <person name="Higo A."/>
            <person name="Hirakawa Y."/>
            <person name="Hundley H.N."/>
            <person name="Ikeda Y."/>
            <person name="Inoue K."/>
            <person name="Inoue S.I."/>
            <person name="Ishida S."/>
            <person name="Jia Q."/>
            <person name="Kakita M."/>
            <person name="Kanazawa T."/>
            <person name="Kawai Y."/>
            <person name="Kawashima T."/>
            <person name="Kennedy M."/>
            <person name="Kinose K."/>
            <person name="Kinoshita T."/>
            <person name="Kohara Y."/>
            <person name="Koide E."/>
            <person name="Komatsu K."/>
            <person name="Kopischke S."/>
            <person name="Kubo M."/>
            <person name="Kyozuka J."/>
            <person name="Lagercrantz U."/>
            <person name="Lin S.S."/>
            <person name="Lindquist E."/>
            <person name="Lipzen A.M."/>
            <person name="Lu C.W."/>
            <person name="De Luna E."/>
            <person name="Martienssen R.A."/>
            <person name="Minamino N."/>
            <person name="Mizutani M."/>
            <person name="Mizutani M."/>
            <person name="Mochizuki N."/>
            <person name="Monte I."/>
            <person name="Mosher R."/>
            <person name="Nagasaki H."/>
            <person name="Nakagami H."/>
            <person name="Naramoto S."/>
            <person name="Nishitani K."/>
            <person name="Ohtani M."/>
            <person name="Okamoto T."/>
            <person name="Okumura M."/>
            <person name="Phillips J."/>
            <person name="Pollak B."/>
            <person name="Reinders A."/>
            <person name="Rovekamp M."/>
            <person name="Sano R."/>
            <person name="Sawa S."/>
            <person name="Schmid M.W."/>
            <person name="Shirakawa M."/>
            <person name="Solano R."/>
            <person name="Spunde A."/>
            <person name="Suetsugu N."/>
            <person name="Sugano S."/>
            <person name="Sugiyama A."/>
            <person name="Sun R."/>
            <person name="Suzuki Y."/>
            <person name="Takenaka M."/>
            <person name="Takezawa D."/>
            <person name="Tomogane H."/>
            <person name="Tsuzuki M."/>
            <person name="Ueda T."/>
            <person name="Umeda M."/>
            <person name="Ward J.M."/>
            <person name="Watanabe Y."/>
            <person name="Yazaki K."/>
            <person name="Yokoyama R."/>
            <person name="Yoshitake Y."/>
            <person name="Yotsui I."/>
            <person name="Zachgo S."/>
            <person name="Schmutz J."/>
        </authorList>
    </citation>
    <scope>NUCLEOTIDE SEQUENCE [LARGE SCALE GENOMIC DNA]</scope>
    <source>
        <strain evidence="2">Tak-1</strain>
    </source>
</reference>
<organism evidence="1 2">
    <name type="scientific">Marchantia polymorpha</name>
    <name type="common">Common liverwort</name>
    <name type="synonym">Marchantia aquatica</name>
    <dbReference type="NCBI Taxonomy" id="3197"/>
    <lineage>
        <taxon>Eukaryota</taxon>
        <taxon>Viridiplantae</taxon>
        <taxon>Streptophyta</taxon>
        <taxon>Embryophyta</taxon>
        <taxon>Marchantiophyta</taxon>
        <taxon>Marchantiopsida</taxon>
        <taxon>Marchantiidae</taxon>
        <taxon>Marchantiales</taxon>
        <taxon>Marchantiaceae</taxon>
        <taxon>Marchantia</taxon>
    </lineage>
</organism>
<keyword evidence="2" id="KW-1185">Reference proteome</keyword>
<name>A0A2R6WYZ9_MARPO</name>
<gene>
    <name evidence="1" type="ORF">MARPO_0047s0056</name>
</gene>
<sequence>MICKIFDLIREEVSYSANYAARERGCCVRSRVNSHKEIGSKIMHLVVLIHHIDYSITPFYSGLITYCRVPMRDLHSVIQSRRKFCLRTVTWMPYMHVYQ</sequence>
<evidence type="ECO:0000313" key="2">
    <source>
        <dbReference type="Proteomes" id="UP000244005"/>
    </source>
</evidence>
<dbReference type="AlphaFoldDB" id="A0A2R6WYZ9"/>
<proteinExistence type="predicted"/>